<sequence length="109" mass="12224">MPVLLTLALVRVHDFKLGLGVTRILMLPFQVDDHRLLLGQPPLPFNHLTFQLPQLVQDGIVEHRQTPRGRTVRNGPSTTLNAGAVGGCPAKRTRRIKLKIVPDSFYVHF</sequence>
<accession>A0A562QWV5</accession>
<name>A0A562QWV5_9BRAD</name>
<proteinExistence type="predicted"/>
<evidence type="ECO:0000313" key="2">
    <source>
        <dbReference type="Proteomes" id="UP000316291"/>
    </source>
</evidence>
<dbReference type="EMBL" id="VLLA01000026">
    <property type="protein sequence ID" value="TWI61262.1"/>
    <property type="molecule type" value="Genomic_DNA"/>
</dbReference>
<reference evidence="1 2" key="1">
    <citation type="journal article" date="2015" name="Stand. Genomic Sci.">
        <title>Genomic Encyclopedia of Bacterial and Archaeal Type Strains, Phase III: the genomes of soil and plant-associated and newly described type strains.</title>
        <authorList>
            <person name="Whitman W.B."/>
            <person name="Woyke T."/>
            <person name="Klenk H.P."/>
            <person name="Zhou Y."/>
            <person name="Lilburn T.G."/>
            <person name="Beck B.J."/>
            <person name="De Vos P."/>
            <person name="Vandamme P."/>
            <person name="Eisen J.A."/>
            <person name="Garrity G."/>
            <person name="Hugenholtz P."/>
            <person name="Kyrpides N.C."/>
        </authorList>
    </citation>
    <scope>NUCLEOTIDE SEQUENCE [LARGE SCALE GENOMIC DNA]</scope>
    <source>
        <strain evidence="1 2">CGMCC 1.10948</strain>
    </source>
</reference>
<dbReference type="AlphaFoldDB" id="A0A562QWV5"/>
<dbReference type="Proteomes" id="UP000316291">
    <property type="component" value="Unassembled WGS sequence"/>
</dbReference>
<organism evidence="1 2">
    <name type="scientific">Bradyrhizobium huanghuaihaiense</name>
    <dbReference type="NCBI Taxonomy" id="990078"/>
    <lineage>
        <taxon>Bacteria</taxon>
        <taxon>Pseudomonadati</taxon>
        <taxon>Pseudomonadota</taxon>
        <taxon>Alphaproteobacteria</taxon>
        <taxon>Hyphomicrobiales</taxon>
        <taxon>Nitrobacteraceae</taxon>
        <taxon>Bradyrhizobium</taxon>
    </lineage>
</organism>
<keyword evidence="2" id="KW-1185">Reference proteome</keyword>
<protein>
    <submittedName>
        <fullName evidence="1">Uncharacterized protein</fullName>
    </submittedName>
</protein>
<gene>
    <name evidence="1" type="ORF">IQ16_07140</name>
</gene>
<evidence type="ECO:0000313" key="1">
    <source>
        <dbReference type="EMBL" id="TWI61262.1"/>
    </source>
</evidence>
<comment type="caution">
    <text evidence="1">The sequence shown here is derived from an EMBL/GenBank/DDBJ whole genome shotgun (WGS) entry which is preliminary data.</text>
</comment>